<accession>A0A5C6AWE0</accession>
<organism evidence="2 3">
    <name type="scientific">Stieleria varia</name>
    <dbReference type="NCBI Taxonomy" id="2528005"/>
    <lineage>
        <taxon>Bacteria</taxon>
        <taxon>Pseudomonadati</taxon>
        <taxon>Planctomycetota</taxon>
        <taxon>Planctomycetia</taxon>
        <taxon>Pirellulales</taxon>
        <taxon>Pirellulaceae</taxon>
        <taxon>Stieleria</taxon>
    </lineage>
</organism>
<keyword evidence="3" id="KW-1185">Reference proteome</keyword>
<name>A0A5C6AWE0_9BACT</name>
<protein>
    <submittedName>
        <fullName evidence="2">Uncharacterized protein</fullName>
    </submittedName>
</protein>
<proteinExistence type="predicted"/>
<evidence type="ECO:0000256" key="1">
    <source>
        <dbReference type="SAM" id="MobiDB-lite"/>
    </source>
</evidence>
<reference evidence="2 3" key="1">
    <citation type="submission" date="2019-02" db="EMBL/GenBank/DDBJ databases">
        <title>Deep-cultivation of Planctomycetes and their phenomic and genomic characterization uncovers novel biology.</title>
        <authorList>
            <person name="Wiegand S."/>
            <person name="Jogler M."/>
            <person name="Boedeker C."/>
            <person name="Pinto D."/>
            <person name="Vollmers J."/>
            <person name="Rivas-Marin E."/>
            <person name="Kohn T."/>
            <person name="Peeters S.H."/>
            <person name="Heuer A."/>
            <person name="Rast P."/>
            <person name="Oberbeckmann S."/>
            <person name="Bunk B."/>
            <person name="Jeske O."/>
            <person name="Meyerdierks A."/>
            <person name="Storesund J.E."/>
            <person name="Kallscheuer N."/>
            <person name="Luecker S."/>
            <person name="Lage O.M."/>
            <person name="Pohl T."/>
            <person name="Merkel B.J."/>
            <person name="Hornburger P."/>
            <person name="Mueller R.-W."/>
            <person name="Bruemmer F."/>
            <person name="Labrenz M."/>
            <person name="Spormann A.M."/>
            <person name="Op Den Camp H."/>
            <person name="Overmann J."/>
            <person name="Amann R."/>
            <person name="Jetten M.S.M."/>
            <person name="Mascher T."/>
            <person name="Medema M.H."/>
            <person name="Devos D.P."/>
            <person name="Kaster A.-K."/>
            <person name="Ovreas L."/>
            <person name="Rohde M."/>
            <person name="Galperin M.Y."/>
            <person name="Jogler C."/>
        </authorList>
    </citation>
    <scope>NUCLEOTIDE SEQUENCE [LARGE SCALE GENOMIC DNA]</scope>
    <source>
        <strain evidence="2 3">Pla52n</strain>
    </source>
</reference>
<comment type="caution">
    <text evidence="2">The sequence shown here is derived from an EMBL/GenBank/DDBJ whole genome shotgun (WGS) entry which is preliminary data.</text>
</comment>
<gene>
    <name evidence="2" type="ORF">Pla52n_34940</name>
</gene>
<dbReference type="AlphaFoldDB" id="A0A5C6AWE0"/>
<feature type="region of interest" description="Disordered" evidence="1">
    <location>
        <begin position="30"/>
        <end position="81"/>
    </location>
</feature>
<sequence length="81" mass="8981">MSMLFFFAPWVALIVLALVGLAVAAMKEKKNRPLPPSYESEESYDEAGMAEEQPMMVDSGFPEGEVQPVGDDFSEFDQQFG</sequence>
<evidence type="ECO:0000313" key="3">
    <source>
        <dbReference type="Proteomes" id="UP000320176"/>
    </source>
</evidence>
<evidence type="ECO:0000313" key="2">
    <source>
        <dbReference type="EMBL" id="TWU02444.1"/>
    </source>
</evidence>
<dbReference type="RefSeq" id="WP_146520775.1">
    <property type="nucleotide sequence ID" value="NZ_CP151726.1"/>
</dbReference>
<feature type="compositionally biased region" description="Acidic residues" evidence="1">
    <location>
        <begin position="39"/>
        <end position="49"/>
    </location>
</feature>
<dbReference type="Proteomes" id="UP000320176">
    <property type="component" value="Unassembled WGS sequence"/>
</dbReference>
<dbReference type="EMBL" id="SJPN01000004">
    <property type="protein sequence ID" value="TWU02444.1"/>
    <property type="molecule type" value="Genomic_DNA"/>
</dbReference>